<dbReference type="Pfam" id="PF13530">
    <property type="entry name" value="SCP2_2"/>
    <property type="match status" value="1"/>
</dbReference>
<dbReference type="InterPro" id="IPR041380">
    <property type="entry name" value="Acetyltransf_17"/>
</dbReference>
<dbReference type="Pfam" id="PF17668">
    <property type="entry name" value="Acetyltransf_17"/>
    <property type="match status" value="1"/>
</dbReference>
<name>A0A0G2ZBR4_9BACT</name>
<dbReference type="GO" id="GO:0030649">
    <property type="term" value="P:aminoglycoside antibiotic catabolic process"/>
    <property type="evidence" value="ECO:0007669"/>
    <property type="project" value="TreeGrafter"/>
</dbReference>
<evidence type="ECO:0000313" key="2">
    <source>
        <dbReference type="EMBL" id="AKI97516.1"/>
    </source>
</evidence>
<dbReference type="Gene3D" id="3.40.630.30">
    <property type="match status" value="2"/>
</dbReference>
<dbReference type="InterPro" id="IPR000182">
    <property type="entry name" value="GNAT_dom"/>
</dbReference>
<accession>A0A0G2ZBR4</accession>
<dbReference type="GO" id="GO:0034069">
    <property type="term" value="F:aminoglycoside N-acetyltransferase activity"/>
    <property type="evidence" value="ECO:0007669"/>
    <property type="project" value="TreeGrafter"/>
</dbReference>
<dbReference type="InterPro" id="IPR025559">
    <property type="entry name" value="Eis_dom"/>
</dbReference>
<dbReference type="SUPFAM" id="SSF55718">
    <property type="entry name" value="SCP-like"/>
    <property type="match status" value="1"/>
</dbReference>
<feature type="domain" description="N-acetyltransferase" evidence="1">
    <location>
        <begin position="1"/>
        <end position="148"/>
    </location>
</feature>
<protein>
    <recommendedName>
        <fullName evidence="1">N-acetyltransferase domain-containing protein</fullName>
    </recommendedName>
</protein>
<dbReference type="KEGG" id="kpf:IX53_06460"/>
<keyword evidence="3" id="KW-1185">Reference proteome</keyword>
<reference evidence="2 3" key="1">
    <citation type="submission" date="2015-04" db="EMBL/GenBank/DDBJ databases">
        <title>Complete Genome Sequence of Kosmotoga pacifica SLHLJ1.</title>
        <authorList>
            <person name="Jiang L.J."/>
            <person name="Shao Z.Z."/>
            <person name="Jebbar M."/>
        </authorList>
    </citation>
    <scope>NUCLEOTIDE SEQUENCE [LARGE SCALE GENOMIC DNA]</scope>
    <source>
        <strain evidence="2 3">SLHLJ1</strain>
    </source>
</reference>
<dbReference type="AlphaFoldDB" id="A0A0G2ZBR4"/>
<dbReference type="Pfam" id="PF13527">
    <property type="entry name" value="Acetyltransf_9"/>
    <property type="match status" value="1"/>
</dbReference>
<proteinExistence type="predicted"/>
<dbReference type="InterPro" id="IPR036527">
    <property type="entry name" value="SCP2_sterol-bd_dom_sf"/>
</dbReference>
<dbReference type="RefSeq" id="WP_047754651.1">
    <property type="nucleotide sequence ID" value="NZ_CAJUHA010000014.1"/>
</dbReference>
<dbReference type="STRING" id="1330330.IX53_06460"/>
<dbReference type="Proteomes" id="UP000035159">
    <property type="component" value="Chromosome"/>
</dbReference>
<dbReference type="OrthoDB" id="9768284at2"/>
<dbReference type="PROSITE" id="PS51186">
    <property type="entry name" value="GNAT"/>
    <property type="match status" value="1"/>
</dbReference>
<dbReference type="Gene3D" id="3.30.1050.10">
    <property type="entry name" value="SCP2 sterol-binding domain"/>
    <property type="match status" value="1"/>
</dbReference>
<dbReference type="InterPro" id="IPR051554">
    <property type="entry name" value="Acetyltransferase_Eis"/>
</dbReference>
<dbReference type="EMBL" id="CP011232">
    <property type="protein sequence ID" value="AKI97516.1"/>
    <property type="molecule type" value="Genomic_DNA"/>
</dbReference>
<dbReference type="InterPro" id="IPR016181">
    <property type="entry name" value="Acyl_CoA_acyltransferase"/>
</dbReference>
<dbReference type="SUPFAM" id="SSF55729">
    <property type="entry name" value="Acyl-CoA N-acyltransferases (Nat)"/>
    <property type="match status" value="1"/>
</dbReference>
<gene>
    <name evidence="2" type="ORF">IX53_06460</name>
</gene>
<evidence type="ECO:0000259" key="1">
    <source>
        <dbReference type="PROSITE" id="PS51186"/>
    </source>
</evidence>
<dbReference type="PANTHER" id="PTHR37817:SF1">
    <property type="entry name" value="N-ACETYLTRANSFERASE EIS"/>
    <property type="match status" value="1"/>
</dbReference>
<sequence length="391" mass="45159">MYEYRRSEDINTFMEIASFSFAVKKSRHELLRKYISEVLASGAELYTVHDGELMVAGYILYPFKMKLRDSMVTMGGIGLVCSRADFRGKGTIRFMLENAVKTMYEEGIQVSVLYPFNVGFYRKYGWEVFFKTKRIVIHPGIIDAKPDPLVDYCYLPFPDNEVKDFYNEIAKRHYNLAFRNDYQWRRHLMTYFSDEASCGVVKFKHNGKTTGMLTQFLSRSDTGYESSLTVKDFFYTDRETKDTMLAYLKSLSHQIKDITLVVPENFELWPYLNDRPKEEKLETSGMIRIINLKSLNGLGVDFELPTLKIKVRDRFLKENSGTFALSADGKKLMIQKTEVEPELECDIASLSVVLSGLSSFAELIEAGQVKVLDNYKLQDIPKSVTFHSEPF</sequence>
<dbReference type="PANTHER" id="PTHR37817">
    <property type="entry name" value="N-ACETYLTRANSFERASE EIS"/>
    <property type="match status" value="1"/>
</dbReference>
<evidence type="ECO:0000313" key="3">
    <source>
        <dbReference type="Proteomes" id="UP000035159"/>
    </source>
</evidence>
<organism evidence="2 3">
    <name type="scientific">Kosmotoga pacifica</name>
    <dbReference type="NCBI Taxonomy" id="1330330"/>
    <lineage>
        <taxon>Bacteria</taxon>
        <taxon>Thermotogati</taxon>
        <taxon>Thermotogota</taxon>
        <taxon>Thermotogae</taxon>
        <taxon>Kosmotogales</taxon>
        <taxon>Kosmotogaceae</taxon>
        <taxon>Kosmotoga</taxon>
    </lineage>
</organism>
<dbReference type="PATRIC" id="fig|1330330.3.peg.1308"/>